<evidence type="ECO:0000256" key="5">
    <source>
        <dbReference type="ARBA" id="ARBA00022801"/>
    </source>
</evidence>
<keyword evidence="3" id="KW-0645">Protease</keyword>
<dbReference type="InterPro" id="IPR050072">
    <property type="entry name" value="Peptidase_M20A"/>
</dbReference>
<dbReference type="GO" id="GO:0008270">
    <property type="term" value="F:zinc ion binding"/>
    <property type="evidence" value="ECO:0007669"/>
    <property type="project" value="InterPro"/>
</dbReference>
<keyword evidence="4" id="KW-0479">Metal-binding</keyword>
<dbReference type="GO" id="GO:0006526">
    <property type="term" value="P:L-arginine biosynthetic process"/>
    <property type="evidence" value="ECO:0007669"/>
    <property type="project" value="TreeGrafter"/>
</dbReference>
<dbReference type="RefSeq" id="WP_160202934.1">
    <property type="nucleotide sequence ID" value="NZ_QXWK01000030.1"/>
</dbReference>
<dbReference type="PANTHER" id="PTHR43808">
    <property type="entry name" value="ACETYLORNITHINE DEACETYLASE"/>
    <property type="match status" value="1"/>
</dbReference>
<reference evidence="9 10" key="1">
    <citation type="submission" date="2018-08" db="EMBL/GenBank/DDBJ databases">
        <title>Murine metabolic-syndrome-specific gut microbial biobank.</title>
        <authorList>
            <person name="Liu C."/>
        </authorList>
    </citation>
    <scope>NUCLEOTIDE SEQUENCE [LARGE SCALE GENOMIC DNA]</scope>
    <source>
        <strain evidence="9 10">28</strain>
    </source>
</reference>
<evidence type="ECO:0000256" key="3">
    <source>
        <dbReference type="ARBA" id="ARBA00022670"/>
    </source>
</evidence>
<evidence type="ECO:0000256" key="8">
    <source>
        <dbReference type="ARBA" id="ARBA00023049"/>
    </source>
</evidence>
<comment type="caution">
    <text evidence="9">The sequence shown here is derived from an EMBL/GenBank/DDBJ whole genome shotgun (WGS) entry which is preliminary data.</text>
</comment>
<evidence type="ECO:0000256" key="4">
    <source>
        <dbReference type="ARBA" id="ARBA00022723"/>
    </source>
</evidence>
<dbReference type="InterPro" id="IPR002933">
    <property type="entry name" value="Peptidase_M20"/>
</dbReference>
<dbReference type="PANTHER" id="PTHR43808:SF31">
    <property type="entry name" value="N-ACETYL-L-CITRULLINE DEACETYLASE"/>
    <property type="match status" value="1"/>
</dbReference>
<accession>A0A845QRL2</accession>
<keyword evidence="5" id="KW-0378">Hydrolase</keyword>
<dbReference type="SUPFAM" id="SSF53187">
    <property type="entry name" value="Zn-dependent exopeptidases"/>
    <property type="match status" value="1"/>
</dbReference>
<evidence type="ECO:0000256" key="2">
    <source>
        <dbReference type="ARBA" id="ARBA00006247"/>
    </source>
</evidence>
<comment type="similarity">
    <text evidence="2">Belongs to the peptidase M20A family.</text>
</comment>
<organism evidence="9 10">
    <name type="scientific">Anaerotruncus colihominis</name>
    <dbReference type="NCBI Taxonomy" id="169435"/>
    <lineage>
        <taxon>Bacteria</taxon>
        <taxon>Bacillati</taxon>
        <taxon>Bacillota</taxon>
        <taxon>Clostridia</taxon>
        <taxon>Eubacteriales</taxon>
        <taxon>Oscillospiraceae</taxon>
        <taxon>Anaerotruncus</taxon>
    </lineage>
</organism>
<comment type="cofactor">
    <cofactor evidence="1">
        <name>Zn(2+)</name>
        <dbReference type="ChEBI" id="CHEBI:29105"/>
    </cofactor>
</comment>
<evidence type="ECO:0000256" key="1">
    <source>
        <dbReference type="ARBA" id="ARBA00001947"/>
    </source>
</evidence>
<dbReference type="GO" id="GO:0008777">
    <property type="term" value="F:acetylornithine deacetylase activity"/>
    <property type="evidence" value="ECO:0007669"/>
    <property type="project" value="TreeGrafter"/>
</dbReference>
<dbReference type="Pfam" id="PF01546">
    <property type="entry name" value="Peptidase_M20"/>
    <property type="match status" value="1"/>
</dbReference>
<keyword evidence="10" id="KW-1185">Reference proteome</keyword>
<proteinExistence type="inferred from homology"/>
<dbReference type="Gene3D" id="3.30.70.360">
    <property type="match status" value="1"/>
</dbReference>
<dbReference type="EMBL" id="QXWK01000030">
    <property type="protein sequence ID" value="NBH62648.1"/>
    <property type="molecule type" value="Genomic_DNA"/>
</dbReference>
<gene>
    <name evidence="9" type="ORF">D0435_13410</name>
</gene>
<evidence type="ECO:0000313" key="9">
    <source>
        <dbReference type="EMBL" id="NBH62648.1"/>
    </source>
</evidence>
<dbReference type="InterPro" id="IPR036264">
    <property type="entry name" value="Bact_exopeptidase_dim_dom"/>
</dbReference>
<dbReference type="GO" id="GO:0006508">
    <property type="term" value="P:proteolysis"/>
    <property type="evidence" value="ECO:0007669"/>
    <property type="project" value="UniProtKB-KW"/>
</dbReference>
<dbReference type="GO" id="GO:0008237">
    <property type="term" value="F:metallopeptidase activity"/>
    <property type="evidence" value="ECO:0007669"/>
    <property type="project" value="UniProtKB-KW"/>
</dbReference>
<name>A0A845QRL2_9FIRM</name>
<dbReference type="AlphaFoldDB" id="A0A845QRL2"/>
<keyword evidence="6" id="KW-0862">Zinc</keyword>
<keyword evidence="8" id="KW-0482">Metalloprotease</keyword>
<sequence length="425" mass="47607">MDRIIADLRKLVEINSVSARTEQKECPFGVGVRKVLDTALDICGSYGFRTKNCDNMIGYAETGQGEELMGILVHLDVVPAGDGWNYEPFALTVEDGKLIGRGVTDDKGPAAAVIHAIRELLEEGCVFNKRIRIIFGMTEEAGDWIDMEYYKQTEEKIDFGFTPDADFPAIYAEMGIANVRFTFDRTRTCFEDIEGGNAVNMVPDICRARFRSESGEILSMTETGKSAHGSTPQDGENAISKLMTCFQTREDCQLSSFFRDCIKMEYHGESLNGYAADKESGEITYNFGMIRTDGDTISLTADIRYPVTFRIEDILEQIRKHMTSSGYGDVKMELLYNEPYVFLEEDGPVITKLLEAYREHTGDMGRATVIGGGTYARAMENIVAFGPMLPGRELTEHQANEYMFIEDLRLAKDIYKSAIRKLAAE</sequence>
<evidence type="ECO:0000256" key="6">
    <source>
        <dbReference type="ARBA" id="ARBA00022833"/>
    </source>
</evidence>
<keyword evidence="7" id="KW-0224">Dipeptidase</keyword>
<dbReference type="NCBIfam" id="TIGR01887">
    <property type="entry name" value="dipeptidaselike"/>
    <property type="match status" value="1"/>
</dbReference>
<dbReference type="Proteomes" id="UP000446866">
    <property type="component" value="Unassembled WGS sequence"/>
</dbReference>
<dbReference type="InterPro" id="IPR010964">
    <property type="entry name" value="M20A_pepV-rel"/>
</dbReference>
<evidence type="ECO:0000256" key="7">
    <source>
        <dbReference type="ARBA" id="ARBA00022997"/>
    </source>
</evidence>
<dbReference type="GO" id="GO:0016805">
    <property type="term" value="F:dipeptidase activity"/>
    <property type="evidence" value="ECO:0007669"/>
    <property type="project" value="UniProtKB-KW"/>
</dbReference>
<dbReference type="SUPFAM" id="SSF55031">
    <property type="entry name" value="Bacterial exopeptidase dimerisation domain"/>
    <property type="match status" value="1"/>
</dbReference>
<protein>
    <submittedName>
        <fullName evidence="9">M20 family peptidase</fullName>
    </submittedName>
</protein>
<dbReference type="Gene3D" id="3.40.630.10">
    <property type="entry name" value="Zn peptidases"/>
    <property type="match status" value="2"/>
</dbReference>
<evidence type="ECO:0000313" key="10">
    <source>
        <dbReference type="Proteomes" id="UP000446866"/>
    </source>
</evidence>